<keyword evidence="1" id="KW-1133">Transmembrane helix</keyword>
<sequence>MFSVISLDNGDLRYMPYYLFSPLTWGLLCGLVLLLGWRRLSRACRGVGIALGLIFLVLCMPVGANLLEYTLESLVSESDGCTARDTGPVVVLSGGFEFEPTAADDYTSFTLETWTRTRAATNLWHRTGKGQFWISGGGPFRFKESEMQARVVTEWQVPASAVRIETESTTTWESAVRLAPVFAGQKVRLVTSPPHRARALQAFRAAGIDTCVDLRDSDIATYGNPAYFLPQSSALEKAEAALYEMVGIVYYHFLEWRRGRR</sequence>
<dbReference type="InterPro" id="IPR051599">
    <property type="entry name" value="Cell_Envelope_Assoc"/>
</dbReference>
<gene>
    <name evidence="3" type="ORF">DT603_07850</name>
</gene>
<dbReference type="PANTHER" id="PTHR30336">
    <property type="entry name" value="INNER MEMBRANE PROTEIN, PROBABLE PERMEASE"/>
    <property type="match status" value="1"/>
</dbReference>
<comment type="caution">
    <text evidence="3">The sequence shown here is derived from an EMBL/GenBank/DDBJ whole genome shotgun (WGS) entry which is preliminary data.</text>
</comment>
<dbReference type="EMBL" id="QOVG01000004">
    <property type="protein sequence ID" value="NDK38753.1"/>
    <property type="molecule type" value="Genomic_DNA"/>
</dbReference>
<organism evidence="3 4">
    <name type="scientific">Pseudoxanthomonas gei</name>
    <dbReference type="NCBI Taxonomy" id="1383030"/>
    <lineage>
        <taxon>Bacteria</taxon>
        <taxon>Pseudomonadati</taxon>
        <taxon>Pseudomonadota</taxon>
        <taxon>Gammaproteobacteria</taxon>
        <taxon>Lysobacterales</taxon>
        <taxon>Lysobacteraceae</taxon>
        <taxon>Pseudoxanthomonas</taxon>
    </lineage>
</organism>
<feature type="transmembrane region" description="Helical" evidence="1">
    <location>
        <begin position="15"/>
        <end position="35"/>
    </location>
</feature>
<dbReference type="RefSeq" id="WP_162349320.1">
    <property type="nucleotide sequence ID" value="NZ_QOVG01000004.1"/>
</dbReference>
<evidence type="ECO:0000313" key="4">
    <source>
        <dbReference type="Proteomes" id="UP001429354"/>
    </source>
</evidence>
<accession>A0ABX0AHQ1</accession>
<dbReference type="CDD" id="cd06259">
    <property type="entry name" value="YdcF-like"/>
    <property type="match status" value="1"/>
</dbReference>
<protein>
    <submittedName>
        <fullName evidence="3">YdcF family protein</fullName>
    </submittedName>
</protein>
<evidence type="ECO:0000256" key="1">
    <source>
        <dbReference type="SAM" id="Phobius"/>
    </source>
</evidence>
<feature type="domain" description="DUF218" evidence="2">
    <location>
        <begin position="89"/>
        <end position="247"/>
    </location>
</feature>
<feature type="transmembrane region" description="Helical" evidence="1">
    <location>
        <begin position="47"/>
        <end position="67"/>
    </location>
</feature>
<evidence type="ECO:0000259" key="2">
    <source>
        <dbReference type="Pfam" id="PF02698"/>
    </source>
</evidence>
<keyword evidence="4" id="KW-1185">Reference proteome</keyword>
<dbReference type="Gene3D" id="3.40.50.620">
    <property type="entry name" value="HUPs"/>
    <property type="match status" value="1"/>
</dbReference>
<name>A0ABX0AHQ1_9GAMM</name>
<evidence type="ECO:0000313" key="3">
    <source>
        <dbReference type="EMBL" id="NDK38753.1"/>
    </source>
</evidence>
<keyword evidence="1" id="KW-0812">Transmembrane</keyword>
<dbReference type="InterPro" id="IPR014729">
    <property type="entry name" value="Rossmann-like_a/b/a_fold"/>
</dbReference>
<dbReference type="PANTHER" id="PTHR30336:SF4">
    <property type="entry name" value="ENVELOPE BIOGENESIS FACTOR ELYC"/>
    <property type="match status" value="1"/>
</dbReference>
<reference evidence="3 4" key="1">
    <citation type="submission" date="2018-07" db="EMBL/GenBank/DDBJ databases">
        <title>Whole genome Sequencing of Pseudoxanthomonas gei KCTC 32298 (T).</title>
        <authorList>
            <person name="Kumar S."/>
            <person name="Bansal K."/>
            <person name="Kaur A."/>
            <person name="Patil P."/>
            <person name="Sharma S."/>
            <person name="Patil P.B."/>
        </authorList>
    </citation>
    <scope>NUCLEOTIDE SEQUENCE [LARGE SCALE GENOMIC DNA]</scope>
    <source>
        <strain evidence="3 4">KCTC 32298</strain>
    </source>
</reference>
<dbReference type="Pfam" id="PF02698">
    <property type="entry name" value="DUF218"/>
    <property type="match status" value="1"/>
</dbReference>
<keyword evidence="1" id="KW-0472">Membrane</keyword>
<dbReference type="InterPro" id="IPR003848">
    <property type="entry name" value="DUF218"/>
</dbReference>
<dbReference type="Proteomes" id="UP001429354">
    <property type="component" value="Unassembled WGS sequence"/>
</dbReference>
<proteinExistence type="predicted"/>